<keyword evidence="6 10" id="KW-0915">Sodium</keyword>
<gene>
    <name evidence="13" type="ORF">J4573_49775</name>
</gene>
<keyword evidence="4 10" id="KW-0812">Transmembrane</keyword>
<dbReference type="EMBL" id="JAGEOJ010000034">
    <property type="protein sequence ID" value="MBO2455255.1"/>
    <property type="molecule type" value="Genomic_DNA"/>
</dbReference>
<feature type="transmembrane region" description="Helical" evidence="10">
    <location>
        <begin position="184"/>
        <end position="202"/>
    </location>
</feature>
<keyword evidence="5 10" id="KW-1133">Transmembrane helix</keyword>
<dbReference type="Proteomes" id="UP000669179">
    <property type="component" value="Unassembled WGS sequence"/>
</dbReference>
<feature type="transmembrane region" description="Helical" evidence="10">
    <location>
        <begin position="31"/>
        <end position="51"/>
    </location>
</feature>
<dbReference type="PANTHER" id="PTHR10110:SF86">
    <property type="entry name" value="SODIUM_HYDROGEN EXCHANGER 7"/>
    <property type="match status" value="1"/>
</dbReference>
<dbReference type="InterPro" id="IPR004705">
    <property type="entry name" value="Cation/H_exchanger_CPA1_bac"/>
</dbReference>
<dbReference type="RefSeq" id="WP_208263480.1">
    <property type="nucleotide sequence ID" value="NZ_JAGEOJ010000034.1"/>
</dbReference>
<feature type="transmembrane region" description="Helical" evidence="10">
    <location>
        <begin position="233"/>
        <end position="249"/>
    </location>
</feature>
<keyword evidence="7 10" id="KW-0406">Ion transport</keyword>
<dbReference type="NCBIfam" id="TIGR00831">
    <property type="entry name" value="a_cpa1"/>
    <property type="match status" value="1"/>
</dbReference>
<comment type="caution">
    <text evidence="10">Lacks conserved residue(s) required for the propagation of feature annotation.</text>
</comment>
<dbReference type="GO" id="GO:0098719">
    <property type="term" value="P:sodium ion import across plasma membrane"/>
    <property type="evidence" value="ECO:0007669"/>
    <property type="project" value="TreeGrafter"/>
</dbReference>
<feature type="transmembrane region" description="Helical" evidence="10">
    <location>
        <begin position="378"/>
        <end position="400"/>
    </location>
</feature>
<evidence type="ECO:0000313" key="14">
    <source>
        <dbReference type="Proteomes" id="UP000669179"/>
    </source>
</evidence>
<comment type="caution">
    <text evidence="13">The sequence shown here is derived from an EMBL/GenBank/DDBJ whole genome shotgun (WGS) entry which is preliminary data.</text>
</comment>
<evidence type="ECO:0000256" key="2">
    <source>
        <dbReference type="ARBA" id="ARBA00022448"/>
    </source>
</evidence>
<feature type="region of interest" description="Disordered" evidence="11">
    <location>
        <begin position="464"/>
        <end position="483"/>
    </location>
</feature>
<comment type="function">
    <text evidence="10">Na(+)/H(+) antiporter that extrudes sodium in exchange for external protons.</text>
</comment>
<evidence type="ECO:0000256" key="8">
    <source>
        <dbReference type="ARBA" id="ARBA00023136"/>
    </source>
</evidence>
<feature type="transmembrane region" description="Helical" evidence="10">
    <location>
        <begin position="347"/>
        <end position="366"/>
    </location>
</feature>
<feature type="domain" description="Cation/H+ exchanger transmembrane" evidence="12">
    <location>
        <begin position="15"/>
        <end position="400"/>
    </location>
</feature>
<comment type="similarity">
    <text evidence="10">Belongs to the monovalent cation:proton antiporter 1 (CPA1) transporter (TC 2.A.36) family.</text>
</comment>
<dbReference type="Gene3D" id="6.10.140.1330">
    <property type="match status" value="1"/>
</dbReference>
<feature type="transmembrane region" description="Helical" evidence="10">
    <location>
        <begin position="6"/>
        <end position="24"/>
    </location>
</feature>
<evidence type="ECO:0000256" key="11">
    <source>
        <dbReference type="SAM" id="MobiDB-lite"/>
    </source>
</evidence>
<keyword evidence="2 10" id="KW-0813">Transport</keyword>
<evidence type="ECO:0000256" key="4">
    <source>
        <dbReference type="ARBA" id="ARBA00022692"/>
    </source>
</evidence>
<dbReference type="AlphaFoldDB" id="A0A939PN06"/>
<evidence type="ECO:0000256" key="10">
    <source>
        <dbReference type="RuleBase" id="RU366002"/>
    </source>
</evidence>
<dbReference type="Pfam" id="PF00999">
    <property type="entry name" value="Na_H_Exchanger"/>
    <property type="match status" value="1"/>
</dbReference>
<dbReference type="GO" id="GO:0015385">
    <property type="term" value="F:sodium:proton antiporter activity"/>
    <property type="evidence" value="ECO:0007669"/>
    <property type="project" value="InterPro"/>
</dbReference>
<proteinExistence type="inferred from homology"/>
<feature type="transmembrane region" description="Helical" evidence="10">
    <location>
        <begin position="299"/>
        <end position="320"/>
    </location>
</feature>
<comment type="subcellular location">
    <subcellularLocation>
        <location evidence="1 10">Cell membrane</location>
        <topology evidence="1 10">Multi-pass membrane protein</topology>
    </subcellularLocation>
</comment>
<evidence type="ECO:0000256" key="3">
    <source>
        <dbReference type="ARBA" id="ARBA00022475"/>
    </source>
</evidence>
<keyword evidence="9 10" id="KW-0739">Sodium transport</keyword>
<evidence type="ECO:0000256" key="6">
    <source>
        <dbReference type="ARBA" id="ARBA00023053"/>
    </source>
</evidence>
<dbReference type="GO" id="GO:0005886">
    <property type="term" value="C:plasma membrane"/>
    <property type="evidence" value="ECO:0007669"/>
    <property type="project" value="UniProtKB-SubCell"/>
</dbReference>
<feature type="transmembrane region" description="Helical" evidence="10">
    <location>
        <begin position="87"/>
        <end position="108"/>
    </location>
</feature>
<reference evidence="13" key="1">
    <citation type="submission" date="2021-03" db="EMBL/GenBank/DDBJ databases">
        <authorList>
            <person name="Kanchanasin P."/>
            <person name="Saeng-In P."/>
            <person name="Phongsopitanun W."/>
            <person name="Yuki M."/>
            <person name="Kudo T."/>
            <person name="Ohkuma M."/>
            <person name="Tanasupawat S."/>
        </authorList>
    </citation>
    <scope>NUCLEOTIDE SEQUENCE</scope>
    <source>
        <strain evidence="13">GKU 128</strain>
    </source>
</reference>
<evidence type="ECO:0000259" key="12">
    <source>
        <dbReference type="Pfam" id="PF00999"/>
    </source>
</evidence>
<dbReference type="GO" id="GO:0051453">
    <property type="term" value="P:regulation of intracellular pH"/>
    <property type="evidence" value="ECO:0007669"/>
    <property type="project" value="TreeGrafter"/>
</dbReference>
<evidence type="ECO:0000256" key="7">
    <source>
        <dbReference type="ARBA" id="ARBA00023065"/>
    </source>
</evidence>
<protein>
    <submittedName>
        <fullName evidence="13">Na+/H+ antiporter</fullName>
    </submittedName>
</protein>
<evidence type="ECO:0000313" key="13">
    <source>
        <dbReference type="EMBL" id="MBO2455255.1"/>
    </source>
</evidence>
<keyword evidence="8 10" id="KW-0472">Membrane</keyword>
<dbReference type="InterPro" id="IPR006153">
    <property type="entry name" value="Cation/H_exchanger_TM"/>
</dbReference>
<dbReference type="PANTHER" id="PTHR10110">
    <property type="entry name" value="SODIUM/HYDROGEN EXCHANGER"/>
    <property type="match status" value="1"/>
</dbReference>
<feature type="transmembrane region" description="Helical" evidence="10">
    <location>
        <begin position="270"/>
        <end position="287"/>
    </location>
</feature>
<keyword evidence="14" id="KW-1185">Reference proteome</keyword>
<evidence type="ECO:0000256" key="5">
    <source>
        <dbReference type="ARBA" id="ARBA00022989"/>
    </source>
</evidence>
<organism evidence="13 14">
    <name type="scientific">Actinomadura barringtoniae</name>
    <dbReference type="NCBI Taxonomy" id="1427535"/>
    <lineage>
        <taxon>Bacteria</taxon>
        <taxon>Bacillati</taxon>
        <taxon>Actinomycetota</taxon>
        <taxon>Actinomycetes</taxon>
        <taxon>Streptosporangiales</taxon>
        <taxon>Thermomonosporaceae</taxon>
        <taxon>Actinomadura</taxon>
    </lineage>
</organism>
<keyword evidence="10" id="KW-0050">Antiport</keyword>
<evidence type="ECO:0000256" key="1">
    <source>
        <dbReference type="ARBA" id="ARBA00004651"/>
    </source>
</evidence>
<dbReference type="GO" id="GO:0015386">
    <property type="term" value="F:potassium:proton antiporter activity"/>
    <property type="evidence" value="ECO:0007669"/>
    <property type="project" value="TreeGrafter"/>
</dbReference>
<evidence type="ECO:0000256" key="9">
    <source>
        <dbReference type="ARBA" id="ARBA00023201"/>
    </source>
</evidence>
<name>A0A939PN06_9ACTN</name>
<dbReference type="InterPro" id="IPR018422">
    <property type="entry name" value="Cation/H_exchanger_CPA1"/>
</dbReference>
<sequence>MGDERIFIVFLVIAVVVLLARALATRLGVPAAILLVILGVAAGFVPGLPKVVVSPELVLLGFLPPLVYHAAFFTAPREARADAIPIFTLAFGLTAVTTAAVAATAFALLPGSGWAAAIAFGAAVAPTDAVAATSVMQRLGAPPRLVTILEGESLINDGVALTIFGLAVESLSEPFTLAHGAVRLAQVVVGGVAFGLLVGVVIRKFRRHIQDPISQVIGLLVTPYVAYIPAENLGFSGVLATVTAGFYLGTRGEGMLQPASRIAGQMFWRVLIFLLESMLFVLLGLEIRQVLEQPGNHTWAEVALTALAVSAVVIAVRLLWELFNGPLASLLPGGERIQRGLGWRPRLVIGLSGLRGAISLAIVLSLPTSVGEDRGMLILLTALVVLVTLVGQAPLLPYVLRRLGLVESDRLRLEEMGARKAILQAALARLDDLADDDEVDERTADAFRQMLELRLERIQGRLREEKGEGEAEPEESTVASRGRVRTALVNAQRAKLDALYRKGKIGADTRRRISGELDFEDPVVTRQVKG</sequence>
<keyword evidence="3 10" id="KW-1003">Cell membrane</keyword>
<feature type="transmembrane region" description="Helical" evidence="10">
    <location>
        <begin position="57"/>
        <end position="75"/>
    </location>
</feature>
<accession>A0A939PN06</accession>